<protein>
    <submittedName>
        <fullName evidence="1">Uncharacterized protein</fullName>
    </submittedName>
</protein>
<proteinExistence type="predicted"/>
<accession>A0A385EDP3</accession>
<evidence type="ECO:0000313" key="2">
    <source>
        <dbReference type="Proteomes" id="UP000259026"/>
    </source>
</evidence>
<sequence length="146" mass="16695">MTLVRDGAFHWLNKMTRRERMQVFDKQDPAPPPGRPYTTEEKEAFMALGAPPRDPPPIVVRGRRMDVIQRDRARDIDLLLRPFVSDALSYFEGKPFVWPLSRALAEALVGAQGFDRKRAYLIGKLLQEEAVRAGYQPETPPEEHAP</sequence>
<dbReference type="Proteomes" id="UP000259026">
    <property type="component" value="Segment"/>
</dbReference>
<reference evidence="1 2" key="2">
    <citation type="submission" date="2018-09" db="EMBL/GenBank/DDBJ databases">
        <title>Giant CbK-like Caulobacter bacteriophages have genetically divergent genomes.</title>
        <authorList>
            <person name="Wilson K."/>
            <person name="Ely B."/>
        </authorList>
    </citation>
    <scope>NUCLEOTIDE SEQUENCE [LARGE SCALE GENOMIC DNA]</scope>
</reference>
<keyword evidence="2" id="KW-1185">Reference proteome</keyword>
<name>A0A385EDP3_9CAUD</name>
<reference evidence="2" key="1">
    <citation type="submission" date="2018-07" db="EMBL/GenBank/DDBJ databases">
        <title>Giant CbK-like Caulobacter bacteriophages have genetically divergent genomes.</title>
        <authorList>
            <person name="Wilson K.M."/>
            <person name="Ely B."/>
        </authorList>
    </citation>
    <scope>NUCLEOTIDE SEQUENCE [LARGE SCALE GENOMIC DNA]</scope>
</reference>
<organism evidence="1 2">
    <name type="scientific">Caulobacter phage CcrPW</name>
    <dbReference type="NCBI Taxonomy" id="2283271"/>
    <lineage>
        <taxon>Viruses</taxon>
        <taxon>Duplodnaviria</taxon>
        <taxon>Heunggongvirae</taxon>
        <taxon>Uroviricota</taxon>
        <taxon>Caudoviricetes</taxon>
        <taxon>Jeanschmidtviridae</taxon>
        <taxon>Colossusvirus</taxon>
        <taxon>Colossusvirus PW</taxon>
    </lineage>
</organism>
<evidence type="ECO:0000313" key="1">
    <source>
        <dbReference type="EMBL" id="AXQ68937.1"/>
    </source>
</evidence>
<gene>
    <name evidence="1" type="ORF">CcrPW_gp398</name>
</gene>
<dbReference type="EMBL" id="MH588545">
    <property type="protein sequence ID" value="AXQ68937.1"/>
    <property type="molecule type" value="Genomic_DNA"/>
</dbReference>